<evidence type="ECO:0000313" key="3">
    <source>
        <dbReference type="Proteomes" id="UP000523545"/>
    </source>
</evidence>
<dbReference type="NCBIfam" id="NF041390">
    <property type="entry name" value="TadE_Rv3655c"/>
    <property type="match status" value="1"/>
</dbReference>
<dbReference type="AlphaFoldDB" id="A0A7Y9X4Z2"/>
<reference evidence="2 3" key="1">
    <citation type="submission" date="2020-07" db="EMBL/GenBank/DDBJ databases">
        <title>Sequencing the genomes of 1000 actinobacteria strains.</title>
        <authorList>
            <person name="Klenk H.-P."/>
        </authorList>
    </citation>
    <scope>NUCLEOTIDE SEQUENCE [LARGE SCALE GENOMIC DNA]</scope>
    <source>
        <strain evidence="2 3">DSM 45876</strain>
    </source>
</reference>
<dbReference type="EMBL" id="JACCHK010000001">
    <property type="protein sequence ID" value="NYH44527.1"/>
    <property type="molecule type" value="Genomic_DNA"/>
</dbReference>
<dbReference type="InterPro" id="IPR049790">
    <property type="entry name" value="Rv3655c/TadE"/>
</dbReference>
<feature type="region of interest" description="Disordered" evidence="1">
    <location>
        <begin position="1"/>
        <end position="21"/>
    </location>
</feature>
<evidence type="ECO:0000256" key="1">
    <source>
        <dbReference type="SAM" id="MobiDB-lite"/>
    </source>
</evidence>
<protein>
    <submittedName>
        <fullName evidence="2">Flp pilus assembly protein TadG</fullName>
    </submittedName>
</protein>
<gene>
    <name evidence="2" type="ORF">HNR22_004254</name>
</gene>
<keyword evidence="3" id="KW-1185">Reference proteome</keyword>
<proteinExistence type="predicted"/>
<sequence>MTGRRQAGRGPRSGIPGLVGGGERRARFVERAAGGDRGSFTAELAAGLPALLLLLLAGLTAVNAVTAQAGCLHAAREAALAAARGGDGSAAAGRAAPPGASVTVSVDGNRVQATVRAPVRTLGGRLPRVTVVATAVAAVEPGAAEGDW</sequence>
<comment type="caution">
    <text evidence="2">The sequence shown here is derived from an EMBL/GenBank/DDBJ whole genome shotgun (WGS) entry which is preliminary data.</text>
</comment>
<organism evidence="2 3">
    <name type="scientific">Micromonospora jinlongensis</name>
    <dbReference type="NCBI Taxonomy" id="1287877"/>
    <lineage>
        <taxon>Bacteria</taxon>
        <taxon>Bacillati</taxon>
        <taxon>Actinomycetota</taxon>
        <taxon>Actinomycetes</taxon>
        <taxon>Micromonosporales</taxon>
        <taxon>Micromonosporaceae</taxon>
        <taxon>Micromonospora</taxon>
    </lineage>
</organism>
<accession>A0A7Y9X4Z2</accession>
<evidence type="ECO:0000313" key="2">
    <source>
        <dbReference type="EMBL" id="NYH44527.1"/>
    </source>
</evidence>
<dbReference type="Proteomes" id="UP000523545">
    <property type="component" value="Unassembled WGS sequence"/>
</dbReference>
<name>A0A7Y9X4Z2_9ACTN</name>